<dbReference type="AlphaFoldDB" id="A0A4D7BG05"/>
<feature type="transmembrane region" description="Helical" evidence="9">
    <location>
        <begin position="271"/>
        <end position="295"/>
    </location>
</feature>
<dbReference type="PRINTS" id="PR01755">
    <property type="entry name" value="SECFTRNLCASE"/>
</dbReference>
<dbReference type="InterPro" id="IPR005665">
    <property type="entry name" value="SecF_bac"/>
</dbReference>
<comment type="subunit">
    <text evidence="9">Forms a complex with SecD. Part of the essential Sec protein translocation apparatus which comprises SecA, SecYEG and auxiliary proteins SecDF-YajC and YidC.</text>
</comment>
<dbReference type="HAMAP" id="MF_01464_B">
    <property type="entry name" value="SecF_B"/>
    <property type="match status" value="1"/>
</dbReference>
<dbReference type="PANTHER" id="PTHR30081:SF8">
    <property type="entry name" value="PROTEIN TRANSLOCASE SUBUNIT SECF"/>
    <property type="match status" value="1"/>
</dbReference>
<sequence length="316" mass="34405">MRLLRLVPDDTKFGFLRIRPIAFAISMVVTLATIAGFLLLGLHVGIDFKGGTLVELQAKQGAANMQQLRARLGTVNVGEVQLQEFGGPSLVLVRYGEQPGGDPGQQAALKRVREVVDADYEVRRTEVVGPTVSSELVQMSVVGLILSILAVLIYLWFRFEWQFALGAMVATIHDITVIVFFYVVTQSDFDITSIASLLTIVGYSLNNTVVIYDRIREMLRKHKKMPIDELLDEAINSTLARTTITHMTTFLALLGLFFFGGEVIRGFTASMLVGVLICTYSSLLIAPSILIYFGLKTGGFGAAAPAPAAASTKVKA</sequence>
<evidence type="ECO:0000256" key="2">
    <source>
        <dbReference type="ARBA" id="ARBA00022448"/>
    </source>
</evidence>
<dbReference type="SUPFAM" id="SSF82866">
    <property type="entry name" value="Multidrug efflux transporter AcrB transmembrane domain"/>
    <property type="match status" value="1"/>
</dbReference>
<dbReference type="Pfam" id="PF07549">
    <property type="entry name" value="Sec_GG"/>
    <property type="match status" value="1"/>
</dbReference>
<protein>
    <recommendedName>
        <fullName evidence="9">Protein-export membrane protein SecF</fullName>
    </recommendedName>
</protein>
<evidence type="ECO:0000259" key="10">
    <source>
        <dbReference type="Pfam" id="PF02355"/>
    </source>
</evidence>
<organism evidence="11 12">
    <name type="scientific">Phreatobacter stygius</name>
    <dbReference type="NCBI Taxonomy" id="1940610"/>
    <lineage>
        <taxon>Bacteria</taxon>
        <taxon>Pseudomonadati</taxon>
        <taxon>Pseudomonadota</taxon>
        <taxon>Alphaproteobacteria</taxon>
        <taxon>Hyphomicrobiales</taxon>
        <taxon>Phreatobacteraceae</taxon>
        <taxon>Phreatobacter</taxon>
    </lineage>
</organism>
<dbReference type="InterPro" id="IPR022645">
    <property type="entry name" value="SecD/SecF_bac"/>
</dbReference>
<name>A0A4D7BG05_9HYPH</name>
<comment type="similarity">
    <text evidence="9">Belongs to the SecD/SecF family. SecF subfamily.</text>
</comment>
<dbReference type="GO" id="GO:0043952">
    <property type="term" value="P:protein transport by the Sec complex"/>
    <property type="evidence" value="ECO:0007669"/>
    <property type="project" value="UniProtKB-UniRule"/>
</dbReference>
<keyword evidence="12" id="KW-1185">Reference proteome</keyword>
<keyword evidence="6 9" id="KW-1133">Transmembrane helix</keyword>
<evidence type="ECO:0000256" key="9">
    <source>
        <dbReference type="HAMAP-Rule" id="MF_01464"/>
    </source>
</evidence>
<comment type="function">
    <text evidence="9">Part of the Sec protein translocase complex. Interacts with the SecYEG preprotein conducting channel. SecDF uses the proton motive force (PMF) to complete protein translocation after the ATP-dependent function of SecA.</text>
</comment>
<dbReference type="InterPro" id="IPR048634">
    <property type="entry name" value="SecD_SecF_C"/>
</dbReference>
<accession>A0A4D7BG05</accession>
<evidence type="ECO:0000313" key="12">
    <source>
        <dbReference type="Proteomes" id="UP000298781"/>
    </source>
</evidence>
<dbReference type="Gene3D" id="1.20.1640.10">
    <property type="entry name" value="Multidrug efflux transporter AcrB transmembrane domain"/>
    <property type="match status" value="1"/>
</dbReference>
<feature type="transmembrane region" description="Helical" evidence="9">
    <location>
        <begin position="136"/>
        <end position="157"/>
    </location>
</feature>
<feature type="transmembrane region" description="Helical" evidence="9">
    <location>
        <begin position="191"/>
        <end position="213"/>
    </location>
</feature>
<evidence type="ECO:0000256" key="7">
    <source>
        <dbReference type="ARBA" id="ARBA00023010"/>
    </source>
</evidence>
<comment type="subcellular location">
    <subcellularLocation>
        <location evidence="1 9">Cell membrane</location>
        <topology evidence="1 9">Multi-pass membrane protein</topology>
    </subcellularLocation>
</comment>
<keyword evidence="3 9" id="KW-1003">Cell membrane</keyword>
<evidence type="ECO:0000256" key="8">
    <source>
        <dbReference type="ARBA" id="ARBA00023136"/>
    </source>
</evidence>
<dbReference type="RefSeq" id="WP_136964153.1">
    <property type="nucleotide sequence ID" value="NZ_CP039690.1"/>
</dbReference>
<proteinExistence type="inferred from homology"/>
<feature type="transmembrane region" description="Helical" evidence="9">
    <location>
        <begin position="21"/>
        <end position="46"/>
    </location>
</feature>
<dbReference type="GO" id="GO:0065002">
    <property type="term" value="P:intracellular protein transmembrane transport"/>
    <property type="evidence" value="ECO:0007669"/>
    <property type="project" value="UniProtKB-UniRule"/>
</dbReference>
<evidence type="ECO:0000313" key="11">
    <source>
        <dbReference type="EMBL" id="QCI68738.1"/>
    </source>
</evidence>
<dbReference type="InterPro" id="IPR022646">
    <property type="entry name" value="SecD/SecF_CS"/>
</dbReference>
<dbReference type="KEGG" id="pstg:E8M01_33605"/>
<comment type="caution">
    <text evidence="9">Lacks conserved residue(s) required for the propagation of feature annotation.</text>
</comment>
<evidence type="ECO:0000256" key="4">
    <source>
        <dbReference type="ARBA" id="ARBA00022692"/>
    </source>
</evidence>
<evidence type="ECO:0000256" key="6">
    <source>
        <dbReference type="ARBA" id="ARBA00022989"/>
    </source>
</evidence>
<dbReference type="PANTHER" id="PTHR30081">
    <property type="entry name" value="PROTEIN-EXPORT MEMBRANE PROTEIN SEC"/>
    <property type="match status" value="1"/>
</dbReference>
<evidence type="ECO:0000256" key="1">
    <source>
        <dbReference type="ARBA" id="ARBA00004651"/>
    </source>
</evidence>
<feature type="transmembrane region" description="Helical" evidence="9">
    <location>
        <begin position="164"/>
        <end position="185"/>
    </location>
</feature>
<keyword evidence="8 9" id="KW-0472">Membrane</keyword>
<dbReference type="EMBL" id="CP039690">
    <property type="protein sequence ID" value="QCI68738.1"/>
    <property type="molecule type" value="Genomic_DNA"/>
</dbReference>
<gene>
    <name evidence="9 11" type="primary">secF</name>
    <name evidence="11" type="ORF">E8M01_33605</name>
</gene>
<dbReference type="NCBIfam" id="TIGR00916">
    <property type="entry name" value="2A0604s01"/>
    <property type="match status" value="1"/>
</dbReference>
<dbReference type="Proteomes" id="UP000298781">
    <property type="component" value="Chromosome"/>
</dbReference>
<evidence type="ECO:0000256" key="3">
    <source>
        <dbReference type="ARBA" id="ARBA00022475"/>
    </source>
</evidence>
<reference evidence="11 12" key="1">
    <citation type="submission" date="2019-04" db="EMBL/GenBank/DDBJ databases">
        <title>Phreatobacter aquaticus sp. nov.</title>
        <authorList>
            <person name="Choi A."/>
        </authorList>
    </citation>
    <scope>NUCLEOTIDE SEQUENCE [LARGE SCALE GENOMIC DNA]</scope>
    <source>
        <strain evidence="11 12">KCTC 52518</strain>
    </source>
</reference>
<dbReference type="InterPro" id="IPR022813">
    <property type="entry name" value="SecD/SecF_arch_bac"/>
</dbReference>
<dbReference type="Pfam" id="PF02355">
    <property type="entry name" value="SecD_SecF_C"/>
    <property type="match status" value="1"/>
</dbReference>
<evidence type="ECO:0000256" key="5">
    <source>
        <dbReference type="ARBA" id="ARBA00022927"/>
    </source>
</evidence>
<feature type="domain" description="Protein export membrane protein SecD/SecF C-terminal" evidence="10">
    <location>
        <begin position="114"/>
        <end position="294"/>
    </location>
</feature>
<keyword evidence="4 9" id="KW-0812">Transmembrane</keyword>
<keyword evidence="5 9" id="KW-0653">Protein transport</keyword>
<dbReference type="GO" id="GO:0005886">
    <property type="term" value="C:plasma membrane"/>
    <property type="evidence" value="ECO:0007669"/>
    <property type="project" value="UniProtKB-SubCell"/>
</dbReference>
<keyword evidence="7 9" id="KW-0811">Translocation</keyword>
<keyword evidence="2 9" id="KW-0813">Transport</keyword>
<dbReference type="OrthoDB" id="9774769at2"/>
<dbReference type="NCBIfam" id="TIGR00966">
    <property type="entry name" value="transloc_SecF"/>
    <property type="match status" value="1"/>
</dbReference>
<dbReference type="InterPro" id="IPR055344">
    <property type="entry name" value="SecD_SecF_C_bact"/>
</dbReference>
<dbReference type="GO" id="GO:0006605">
    <property type="term" value="P:protein targeting"/>
    <property type="evidence" value="ECO:0007669"/>
    <property type="project" value="UniProtKB-UniRule"/>
</dbReference>
<dbReference type="GO" id="GO:0015450">
    <property type="term" value="F:protein-transporting ATPase activity"/>
    <property type="evidence" value="ECO:0007669"/>
    <property type="project" value="InterPro"/>
</dbReference>